<keyword evidence="3" id="KW-1185">Reference proteome</keyword>
<evidence type="ECO:0000313" key="3">
    <source>
        <dbReference type="Proteomes" id="UP000617634"/>
    </source>
</evidence>
<dbReference type="RefSeq" id="WP_197163115.1">
    <property type="nucleotide sequence ID" value="NZ_JADZGI010000001.1"/>
</dbReference>
<organism evidence="2 3">
    <name type="scientific">Novosphingobium aureum</name>
    <dbReference type="NCBI Taxonomy" id="2792964"/>
    <lineage>
        <taxon>Bacteria</taxon>
        <taxon>Pseudomonadati</taxon>
        <taxon>Pseudomonadota</taxon>
        <taxon>Alphaproteobacteria</taxon>
        <taxon>Sphingomonadales</taxon>
        <taxon>Sphingomonadaceae</taxon>
        <taxon>Novosphingobium</taxon>
    </lineage>
</organism>
<gene>
    <name evidence="2" type="ORF">I5E68_09170</name>
</gene>
<protein>
    <submittedName>
        <fullName evidence="2">TraB/GumN family protein</fullName>
    </submittedName>
</protein>
<keyword evidence="1" id="KW-0732">Signal</keyword>
<comment type="caution">
    <text evidence="2">The sequence shown here is derived from an EMBL/GenBank/DDBJ whole genome shotgun (WGS) entry which is preliminary data.</text>
</comment>
<dbReference type="InterPro" id="IPR047111">
    <property type="entry name" value="YbaP-like"/>
</dbReference>
<dbReference type="PROSITE" id="PS51257">
    <property type="entry name" value="PROKAR_LIPOPROTEIN"/>
    <property type="match status" value="1"/>
</dbReference>
<dbReference type="EMBL" id="JADZGI010000001">
    <property type="protein sequence ID" value="MBH0113114.1"/>
    <property type="molecule type" value="Genomic_DNA"/>
</dbReference>
<evidence type="ECO:0000313" key="2">
    <source>
        <dbReference type="EMBL" id="MBH0113114.1"/>
    </source>
</evidence>
<dbReference type="Proteomes" id="UP000617634">
    <property type="component" value="Unassembled WGS sequence"/>
</dbReference>
<dbReference type="CDD" id="cd14789">
    <property type="entry name" value="Tiki"/>
    <property type="match status" value="1"/>
</dbReference>
<evidence type="ECO:0000256" key="1">
    <source>
        <dbReference type="SAM" id="SignalP"/>
    </source>
</evidence>
<reference evidence="2" key="1">
    <citation type="submission" date="2020-11" db="EMBL/GenBank/DDBJ databases">
        <title>Novosphingobium aureum sp. nov., a marine bacterium isolated from sediment of a salt flat.</title>
        <authorList>
            <person name="Yoo Y."/>
            <person name="Kim J.-J."/>
        </authorList>
    </citation>
    <scope>NUCLEOTIDE SEQUENCE</scope>
    <source>
        <strain evidence="2">YJ-S2-02</strain>
    </source>
</reference>
<feature type="signal peptide" evidence="1">
    <location>
        <begin position="1"/>
        <end position="25"/>
    </location>
</feature>
<dbReference type="InterPro" id="IPR002816">
    <property type="entry name" value="TraB/PrgY/GumN_fam"/>
</dbReference>
<proteinExistence type="predicted"/>
<name>A0A931HCW3_9SPHN</name>
<feature type="chain" id="PRO_5038080649" evidence="1">
    <location>
        <begin position="26"/>
        <end position="294"/>
    </location>
</feature>
<dbReference type="PANTHER" id="PTHR40590:SF1">
    <property type="entry name" value="CYTOPLASMIC PROTEIN"/>
    <property type="match status" value="1"/>
</dbReference>
<accession>A0A931HCW3</accession>
<dbReference type="Pfam" id="PF01963">
    <property type="entry name" value="TraB_PrgY_gumN"/>
    <property type="match status" value="1"/>
</dbReference>
<dbReference type="AlphaFoldDB" id="A0A931HCW3"/>
<sequence>MIRQTRAFAAAFLAACLLAPLCLLAACGERAQSANPALWEVEGAAGQRGWLFGTIHSAPQPLAWKTGPVSEALAQADEIVVEVGNIADDTEVAATFARLARASGKPPLSQRVPTEQRADLAGLLEKTGHEDDDFSAIDTWAAALTLARGTKGSGDARNGVDRAVIEQAGERPVIELEGAATQLSLFDALPEREQRDLLVAVIEEAGHPETDLSQSWRSGDMTAIEAETRRGLLADPELRAVLFTGRNRAWTKRIAQRLDEGHRPFVAVGAAHMAGPDGLVAMLRTRGYTVTRIE</sequence>
<dbReference type="PANTHER" id="PTHR40590">
    <property type="entry name" value="CYTOPLASMIC PROTEIN-RELATED"/>
    <property type="match status" value="1"/>
</dbReference>